<sequence length="73" mass="8498">MKNVRTTRPSKKLDWKYAGPFKILDRVGINAFKLELPPTVRMHNVINIQHLEPYHTPTMDELDQMPEPVEVDG</sequence>
<accession>A0A699X5L1</accession>
<proteinExistence type="predicted"/>
<gene>
    <name evidence="2" type="ORF">Tci_925689</name>
</gene>
<dbReference type="AlphaFoldDB" id="A0A699X5L1"/>
<comment type="caution">
    <text evidence="2">The sequence shown here is derived from an EMBL/GenBank/DDBJ whole genome shotgun (WGS) entry which is preliminary data.</text>
</comment>
<dbReference type="InterPro" id="IPR056924">
    <property type="entry name" value="SH3_Tf2-1"/>
</dbReference>
<organism evidence="2">
    <name type="scientific">Tanacetum cinerariifolium</name>
    <name type="common">Dalmatian daisy</name>
    <name type="synonym">Chrysanthemum cinerariifolium</name>
    <dbReference type="NCBI Taxonomy" id="118510"/>
    <lineage>
        <taxon>Eukaryota</taxon>
        <taxon>Viridiplantae</taxon>
        <taxon>Streptophyta</taxon>
        <taxon>Embryophyta</taxon>
        <taxon>Tracheophyta</taxon>
        <taxon>Spermatophyta</taxon>
        <taxon>Magnoliopsida</taxon>
        <taxon>eudicotyledons</taxon>
        <taxon>Gunneridae</taxon>
        <taxon>Pentapetalae</taxon>
        <taxon>asterids</taxon>
        <taxon>campanulids</taxon>
        <taxon>Asterales</taxon>
        <taxon>Asteraceae</taxon>
        <taxon>Asteroideae</taxon>
        <taxon>Anthemideae</taxon>
        <taxon>Anthemidinae</taxon>
        <taxon>Tanacetum</taxon>
    </lineage>
</organism>
<dbReference type="Pfam" id="PF24626">
    <property type="entry name" value="SH3_Tf2-1"/>
    <property type="match status" value="1"/>
</dbReference>
<reference evidence="2" key="1">
    <citation type="journal article" date="2019" name="Sci. Rep.">
        <title>Draft genome of Tanacetum cinerariifolium, the natural source of mosquito coil.</title>
        <authorList>
            <person name="Yamashiro T."/>
            <person name="Shiraishi A."/>
            <person name="Satake H."/>
            <person name="Nakayama K."/>
        </authorList>
    </citation>
    <scope>NUCLEOTIDE SEQUENCE</scope>
</reference>
<evidence type="ECO:0000313" key="2">
    <source>
        <dbReference type="EMBL" id="GFD53720.1"/>
    </source>
</evidence>
<dbReference type="EMBL" id="BKCJ011797675">
    <property type="protein sequence ID" value="GFD53720.1"/>
    <property type="molecule type" value="Genomic_DNA"/>
</dbReference>
<feature type="non-terminal residue" evidence="2">
    <location>
        <position position="73"/>
    </location>
</feature>
<name>A0A699X5L1_TANCI</name>
<protein>
    <submittedName>
        <fullName evidence="2">Transposon Ty3-G Gag-Pol polyprotein</fullName>
    </submittedName>
</protein>
<evidence type="ECO:0000259" key="1">
    <source>
        <dbReference type="Pfam" id="PF24626"/>
    </source>
</evidence>
<feature type="domain" description="Tf2-1-like SH3-like" evidence="1">
    <location>
        <begin position="3"/>
        <end position="55"/>
    </location>
</feature>